<dbReference type="EMBL" id="MTKT01005554">
    <property type="protein sequence ID" value="OWM66344.1"/>
    <property type="molecule type" value="Genomic_DNA"/>
</dbReference>
<dbReference type="Proteomes" id="UP000197138">
    <property type="component" value="Unassembled WGS sequence"/>
</dbReference>
<dbReference type="AlphaFoldDB" id="A0A218W0J1"/>
<proteinExistence type="predicted"/>
<comment type="caution">
    <text evidence="1">The sequence shown here is derived from an EMBL/GenBank/DDBJ whole genome shotgun (WGS) entry which is preliminary data.</text>
</comment>
<accession>A0A218W0J1</accession>
<evidence type="ECO:0000313" key="1">
    <source>
        <dbReference type="EMBL" id="OWM66344.1"/>
    </source>
</evidence>
<name>A0A218W0J1_PUNGR</name>
<reference evidence="2" key="1">
    <citation type="journal article" date="2017" name="Plant J.">
        <title>The pomegranate (Punica granatum L.) genome and the genomics of punicalagin biosynthesis.</title>
        <authorList>
            <person name="Qin G."/>
            <person name="Xu C."/>
            <person name="Ming R."/>
            <person name="Tang H."/>
            <person name="Guyot R."/>
            <person name="Kramer E.M."/>
            <person name="Hu Y."/>
            <person name="Yi X."/>
            <person name="Qi Y."/>
            <person name="Xu X."/>
            <person name="Gao Z."/>
            <person name="Pan H."/>
            <person name="Jian J."/>
            <person name="Tian Y."/>
            <person name="Yue Z."/>
            <person name="Xu Y."/>
        </authorList>
    </citation>
    <scope>NUCLEOTIDE SEQUENCE [LARGE SCALE GENOMIC DNA]</scope>
    <source>
        <strain evidence="2">cv. Dabenzi</strain>
    </source>
</reference>
<protein>
    <submittedName>
        <fullName evidence="1">Uncharacterized protein</fullName>
    </submittedName>
</protein>
<gene>
    <name evidence="1" type="ORF">CDL15_Pgr013561</name>
</gene>
<evidence type="ECO:0000313" key="2">
    <source>
        <dbReference type="Proteomes" id="UP000197138"/>
    </source>
</evidence>
<sequence length="83" mass="9451">MLDLRVNSTDMKLTFNLIVSPHMVRRLFSALELPFKHRPPPDYSLDFEVYMAQKVAAVNEALDAMVPLCAPPRIHKAMMGKPK</sequence>
<organism evidence="1 2">
    <name type="scientific">Punica granatum</name>
    <name type="common">Pomegranate</name>
    <dbReference type="NCBI Taxonomy" id="22663"/>
    <lineage>
        <taxon>Eukaryota</taxon>
        <taxon>Viridiplantae</taxon>
        <taxon>Streptophyta</taxon>
        <taxon>Embryophyta</taxon>
        <taxon>Tracheophyta</taxon>
        <taxon>Spermatophyta</taxon>
        <taxon>Magnoliopsida</taxon>
        <taxon>eudicotyledons</taxon>
        <taxon>Gunneridae</taxon>
        <taxon>Pentapetalae</taxon>
        <taxon>rosids</taxon>
        <taxon>malvids</taxon>
        <taxon>Myrtales</taxon>
        <taxon>Lythraceae</taxon>
        <taxon>Punica</taxon>
    </lineage>
</organism>